<accession>A0A4P9VPY4</accession>
<dbReference type="PANTHER" id="PTHR31273">
    <property type="entry name" value="PHOSPHOKETOLASE-RELATED"/>
    <property type="match status" value="1"/>
</dbReference>
<keyword evidence="2" id="KW-1185">Reference proteome</keyword>
<dbReference type="SUPFAM" id="SSF52518">
    <property type="entry name" value="Thiamin diphosphate-binding fold (THDP-binding)"/>
    <property type="match status" value="1"/>
</dbReference>
<dbReference type="InterPro" id="IPR005593">
    <property type="entry name" value="Xul5P/Fru6P_PKetolase"/>
</dbReference>
<protein>
    <submittedName>
        <fullName evidence="1">Xylulose 5-phosphate 3-epimerase</fullName>
    </submittedName>
</protein>
<dbReference type="InterPro" id="IPR029061">
    <property type="entry name" value="THDP-binding"/>
</dbReference>
<dbReference type="RefSeq" id="WP_094788518.1">
    <property type="nucleotide sequence ID" value="NZ_NDXW01000001.1"/>
</dbReference>
<dbReference type="Gene3D" id="3.40.50.920">
    <property type="match status" value="1"/>
</dbReference>
<organism evidence="1 2">
    <name type="scientific">Zooshikella ganghwensis</name>
    <dbReference type="NCBI Taxonomy" id="202772"/>
    <lineage>
        <taxon>Bacteria</taxon>
        <taxon>Pseudomonadati</taxon>
        <taxon>Pseudomonadota</taxon>
        <taxon>Gammaproteobacteria</taxon>
        <taxon>Oceanospirillales</taxon>
        <taxon>Zooshikellaceae</taxon>
        <taxon>Zooshikella</taxon>
    </lineage>
</organism>
<gene>
    <name evidence="1" type="ORF">B9G39_20170</name>
</gene>
<dbReference type="Proteomes" id="UP000257039">
    <property type="component" value="Unassembled WGS sequence"/>
</dbReference>
<dbReference type="Pfam" id="PF03894">
    <property type="entry name" value="XFP"/>
    <property type="match status" value="1"/>
</dbReference>
<name>A0A4P9VPY4_9GAMM</name>
<comment type="caution">
    <text evidence="1">The sequence shown here is derived from an EMBL/GenBank/DDBJ whole genome shotgun (WGS) entry which is preliminary data.</text>
</comment>
<evidence type="ECO:0000313" key="1">
    <source>
        <dbReference type="EMBL" id="RDH45578.1"/>
    </source>
</evidence>
<dbReference type="InterPro" id="IPR009014">
    <property type="entry name" value="Transketo_C/PFOR_II"/>
</dbReference>
<sequence>MTDSHQDIQRIQLEHKADLYRHKAPEFAHWAAGYGVIKHQAQTQVRVYELIDMLAVEGLITDKSHAYKLLSAADRVASAAMWLVVHMSYTRRIFLDGRDLRSFDFKPQPKGFLGGALNMVPAYVGYMAINALSGITRSWVMEQGHCVAAIDAVNVLLGNLKPAQAERYQMTEEGLSKLAADFYACELTPEGIQKLPISSRVSVHTAGGMSEGGYLGVTGLQYMHQPLPGERLVAFLSDGAFEEQRGSDWAPRWWRAEDTGLVMPVMIANGRRIDQCTTTALSGECSWLEQYLWHQHYDPLIIDGTDPAAFAWSLYEMEQRLGTRGEALLHGKGRYPVRLPYTIAVTTKGYGFAGAGTSRAHTSPLEHNPAKDAEGVSEFNTSARRLWVPLVELLQSIALLNNHELTERPREADNNTLQMPIKVVMPELFWLQNLEAEKSSVAAFDLSFAHLAKINPQLRVRVGNPDQLQANHLYQTLDFLRHRVCDPHPGQPEAVNGSVITALNEEAVVSAALANAKGLNLVVSYEAFATKMLGILRQMLTFNRRKKQADMPIHELSMGLLLTSLVWENGEHEHSHQDPTFVDALINEPADIARVVFPLDWNCALATLEQLFQSHGQLWTMVMAKTLQPQYLSMNQACQLVSDGAICLKGNADESLQLVAIGSFQLAEIMKASVRLATASIEHSVVYIFEPGRLREGRDRWEKKHQLSAEYVQRIFGSLPEYRLFVVHGHPEPWLAVLRTLDLGPERTRALGYINHGGTLDTPGMLFANKTSWAHILFTLIGMMDLNVHDLLSADEVLAVQGRGNPKLITDPAIHDHSLPQED</sequence>
<evidence type="ECO:0000313" key="2">
    <source>
        <dbReference type="Proteomes" id="UP000257039"/>
    </source>
</evidence>
<dbReference type="GO" id="GO:0016832">
    <property type="term" value="F:aldehyde-lyase activity"/>
    <property type="evidence" value="ECO:0007669"/>
    <property type="project" value="InterPro"/>
</dbReference>
<dbReference type="Gene3D" id="3.40.50.970">
    <property type="match status" value="2"/>
</dbReference>
<dbReference type="GO" id="GO:0005975">
    <property type="term" value="P:carbohydrate metabolic process"/>
    <property type="evidence" value="ECO:0007669"/>
    <property type="project" value="InterPro"/>
</dbReference>
<proteinExistence type="predicted"/>
<dbReference type="AlphaFoldDB" id="A0A4P9VPY4"/>
<reference evidence="1 2" key="1">
    <citation type="submission" date="2017-04" db="EMBL/GenBank/DDBJ databases">
        <title>Draft genome sequence of Zooshikella ganghwensis VG4 isolated from Red Sea sediments.</title>
        <authorList>
            <person name="Rehman Z."/>
            <person name="Alam I."/>
            <person name="Kamau A."/>
            <person name="Bajic V."/>
            <person name="Leiknes T."/>
        </authorList>
    </citation>
    <scope>NUCLEOTIDE SEQUENCE [LARGE SCALE GENOMIC DNA]</scope>
    <source>
        <strain evidence="1 2">VG4</strain>
    </source>
</reference>
<dbReference type="PANTHER" id="PTHR31273:SF0">
    <property type="entry name" value="PHOSPHOKETOLASE-RELATED"/>
    <property type="match status" value="1"/>
</dbReference>
<dbReference type="EMBL" id="NDXW01000001">
    <property type="protein sequence ID" value="RDH45578.1"/>
    <property type="molecule type" value="Genomic_DNA"/>
</dbReference>